<protein>
    <recommendedName>
        <fullName evidence="9">Cobalamin biosynthesis protein CobD</fullName>
    </recommendedName>
</protein>
<keyword evidence="5 9" id="KW-0169">Cobalamin biosynthesis</keyword>
<comment type="similarity">
    <text evidence="3 9">Belongs to the CobD/CbiB family.</text>
</comment>
<evidence type="ECO:0000256" key="10">
    <source>
        <dbReference type="SAM" id="MobiDB-lite"/>
    </source>
</evidence>
<gene>
    <name evidence="9" type="primary">cobD</name>
    <name evidence="11" type="ORF">HF577_26625</name>
</gene>
<keyword evidence="8 9" id="KW-0472">Membrane</keyword>
<reference evidence="11 12" key="1">
    <citation type="submission" date="2020-04" db="EMBL/GenBank/DDBJ databases">
        <authorList>
            <person name="Klaysubun C."/>
            <person name="Duangmal K."/>
            <person name="Lipun K."/>
        </authorList>
    </citation>
    <scope>NUCLEOTIDE SEQUENCE [LARGE SCALE GENOMIC DNA]</scope>
    <source>
        <strain evidence="11 12">JCM 11839</strain>
    </source>
</reference>
<evidence type="ECO:0000256" key="6">
    <source>
        <dbReference type="ARBA" id="ARBA00022692"/>
    </source>
</evidence>
<evidence type="ECO:0000256" key="8">
    <source>
        <dbReference type="ARBA" id="ARBA00023136"/>
    </source>
</evidence>
<dbReference type="Pfam" id="PF03186">
    <property type="entry name" value="CobD_Cbib"/>
    <property type="match status" value="1"/>
</dbReference>
<dbReference type="InterPro" id="IPR004485">
    <property type="entry name" value="Cobalamin_biosynth_CobD/CbiB"/>
</dbReference>
<keyword evidence="4 9" id="KW-1003">Cell membrane</keyword>
<dbReference type="NCBIfam" id="NF002276">
    <property type="entry name" value="PRK01209.1-4"/>
    <property type="match status" value="1"/>
</dbReference>
<dbReference type="PANTHER" id="PTHR34308">
    <property type="entry name" value="COBALAMIN BIOSYNTHESIS PROTEIN CBIB"/>
    <property type="match status" value="1"/>
</dbReference>
<evidence type="ECO:0000256" key="5">
    <source>
        <dbReference type="ARBA" id="ARBA00022573"/>
    </source>
</evidence>
<evidence type="ECO:0000256" key="4">
    <source>
        <dbReference type="ARBA" id="ARBA00022475"/>
    </source>
</evidence>
<keyword evidence="6 9" id="KW-0812">Transmembrane</keyword>
<evidence type="ECO:0000256" key="9">
    <source>
        <dbReference type="HAMAP-Rule" id="MF_00024"/>
    </source>
</evidence>
<comment type="function">
    <text evidence="9">Converts cobyric acid to cobinamide by the addition of aminopropanol on the F carboxylic group.</text>
</comment>
<evidence type="ECO:0000313" key="11">
    <source>
        <dbReference type="EMBL" id="NMH80651.1"/>
    </source>
</evidence>
<comment type="pathway">
    <text evidence="2 9">Cofactor biosynthesis; adenosylcobalamin biosynthesis.</text>
</comment>
<accession>A0ABX1RN62</accession>
<dbReference type="EMBL" id="JAAXKY010000109">
    <property type="protein sequence ID" value="NMH80651.1"/>
    <property type="molecule type" value="Genomic_DNA"/>
</dbReference>
<organism evidence="11 12">
    <name type="scientific">Pseudonocardia xinjiangensis</name>
    <dbReference type="NCBI Taxonomy" id="75289"/>
    <lineage>
        <taxon>Bacteria</taxon>
        <taxon>Bacillati</taxon>
        <taxon>Actinomycetota</taxon>
        <taxon>Actinomycetes</taxon>
        <taxon>Pseudonocardiales</taxon>
        <taxon>Pseudonocardiaceae</taxon>
        <taxon>Pseudonocardia</taxon>
    </lineage>
</organism>
<evidence type="ECO:0000256" key="2">
    <source>
        <dbReference type="ARBA" id="ARBA00004953"/>
    </source>
</evidence>
<keyword evidence="7 9" id="KW-1133">Transmembrane helix</keyword>
<evidence type="ECO:0000256" key="1">
    <source>
        <dbReference type="ARBA" id="ARBA00004651"/>
    </source>
</evidence>
<keyword evidence="12" id="KW-1185">Reference proteome</keyword>
<evidence type="ECO:0000313" key="12">
    <source>
        <dbReference type="Proteomes" id="UP001296706"/>
    </source>
</evidence>
<evidence type="ECO:0000256" key="7">
    <source>
        <dbReference type="ARBA" id="ARBA00022989"/>
    </source>
</evidence>
<name>A0ABX1RN62_9PSEU</name>
<sequence length="357" mass="35900">MAVLTAPDRPRGRAPLRTAARSGSGRRVAAPPYRRGVRANGWVRPAGLLLGTAADAVAGDPRRGHPVAGFGAVAAALERRCYADSRVAGAGHTAVLVTAAAGVGVLARRAVADHPLADVALTAVATWAVLGGTSLSRHGSALATELAEGDLAAARLRLPSLCGRDPAALDAAGMARAGTESMAENTSDAVVAPLLWGAVAGVPGLLGYRAVNTLDAMVGYRSARYLRFGWAAARLDDLANLLPARVAALLFAALAPAVGGSPVAALRAWRRDAGAHPSPNAGPVEAAAAGALGVGLGGRTVYPHGVEERPRLGAGPAPSPADLRRAARLSRLVGWAAAGLAAAVATVRASARRRPSS</sequence>
<evidence type="ECO:0000256" key="3">
    <source>
        <dbReference type="ARBA" id="ARBA00006263"/>
    </source>
</evidence>
<dbReference type="PANTHER" id="PTHR34308:SF1">
    <property type="entry name" value="COBALAMIN BIOSYNTHESIS PROTEIN CBIB"/>
    <property type="match status" value="1"/>
</dbReference>
<dbReference type="Proteomes" id="UP001296706">
    <property type="component" value="Unassembled WGS sequence"/>
</dbReference>
<comment type="subcellular location">
    <subcellularLocation>
        <location evidence="1 9">Cell membrane</location>
        <topology evidence="1 9">Multi-pass membrane protein</topology>
    </subcellularLocation>
</comment>
<feature type="region of interest" description="Disordered" evidence="10">
    <location>
        <begin position="1"/>
        <end position="31"/>
    </location>
</feature>
<comment type="caution">
    <text evidence="11">The sequence shown here is derived from an EMBL/GenBank/DDBJ whole genome shotgun (WGS) entry which is preliminary data.</text>
</comment>
<dbReference type="HAMAP" id="MF_00024">
    <property type="entry name" value="CobD_CbiB"/>
    <property type="match status" value="1"/>
</dbReference>
<proteinExistence type="inferred from homology"/>
<feature type="compositionally biased region" description="Low complexity" evidence="10">
    <location>
        <begin position="17"/>
        <end position="30"/>
    </location>
</feature>